<accession>A0A2H1W429</accession>
<dbReference type="EMBL" id="ODYU01006204">
    <property type="protein sequence ID" value="SOQ47845.1"/>
    <property type="molecule type" value="Genomic_DNA"/>
</dbReference>
<organism evidence="1">
    <name type="scientific">Spodoptera frugiperda</name>
    <name type="common">Fall armyworm</name>
    <dbReference type="NCBI Taxonomy" id="7108"/>
    <lineage>
        <taxon>Eukaryota</taxon>
        <taxon>Metazoa</taxon>
        <taxon>Ecdysozoa</taxon>
        <taxon>Arthropoda</taxon>
        <taxon>Hexapoda</taxon>
        <taxon>Insecta</taxon>
        <taxon>Pterygota</taxon>
        <taxon>Neoptera</taxon>
        <taxon>Endopterygota</taxon>
        <taxon>Lepidoptera</taxon>
        <taxon>Glossata</taxon>
        <taxon>Ditrysia</taxon>
        <taxon>Noctuoidea</taxon>
        <taxon>Noctuidae</taxon>
        <taxon>Amphipyrinae</taxon>
        <taxon>Spodoptera</taxon>
    </lineage>
</organism>
<reference evidence="1" key="1">
    <citation type="submission" date="2016-07" db="EMBL/GenBank/DDBJ databases">
        <authorList>
            <person name="Bretaudeau A."/>
        </authorList>
    </citation>
    <scope>NUCLEOTIDE SEQUENCE</scope>
    <source>
        <strain evidence="1">Rice</strain>
        <tissue evidence="1">Whole body</tissue>
    </source>
</reference>
<evidence type="ECO:0000313" key="1">
    <source>
        <dbReference type="EMBL" id="SOQ47845.1"/>
    </source>
</evidence>
<name>A0A2H1W429_SPOFR</name>
<sequence length="339" mass="38495">MCYIFSCFAWGIDFVQRLVSFFLSCLLAIAICFGLTVAIVTGIAYGYNYSMAEWLTFTRNDITVYMRRGAFSKFIKPQLNPAGNPNPPGPFGRSGLRRVGGNEEELFNGTANDYEDHRPPAESKPLADTWLKTQDTRKYAEILTRYNPNKRAEVQNVQNAQDLVPIQSMQQNQQLLNQQLLNQQQLNQQLLSRQQSIQEPPREQIIPLLSPMQEPPGGYRPSPDTPVISIMPNPMIPTVSWRSGSSEIMMRNFQPIQDHTSRSRHTDMPENLFPAPDKNLDSVSIIGLKDQAKESSEAKQRDDFHKSYVPMRVWGTTARAVIADEPEDVDEDNVVYKPV</sequence>
<proteinExistence type="predicted"/>
<dbReference type="AlphaFoldDB" id="A0A2H1W429"/>
<protein>
    <submittedName>
        <fullName evidence="1">SFRICE_011684</fullName>
    </submittedName>
</protein>
<gene>
    <name evidence="1" type="ORF">SFRICE_011684</name>
</gene>